<dbReference type="GO" id="GO:0003676">
    <property type="term" value="F:nucleic acid binding"/>
    <property type="evidence" value="ECO:0007669"/>
    <property type="project" value="InterPro"/>
</dbReference>
<dbReference type="PROSITE" id="PS00092">
    <property type="entry name" value="N6_MTASE"/>
    <property type="match status" value="1"/>
</dbReference>
<comment type="catalytic activity">
    <reaction evidence="5">
        <text>a 2'-deoxyadenosine in DNA + S-adenosyl-L-methionine = an N(6)-methyl-2'-deoxyadenosine in DNA + S-adenosyl-L-homocysteine + H(+)</text>
        <dbReference type="Rhea" id="RHEA:15197"/>
        <dbReference type="Rhea" id="RHEA-COMP:12418"/>
        <dbReference type="Rhea" id="RHEA-COMP:12419"/>
        <dbReference type="ChEBI" id="CHEBI:15378"/>
        <dbReference type="ChEBI" id="CHEBI:57856"/>
        <dbReference type="ChEBI" id="CHEBI:59789"/>
        <dbReference type="ChEBI" id="CHEBI:90615"/>
        <dbReference type="ChEBI" id="CHEBI:90616"/>
        <dbReference type="EC" id="2.1.1.72"/>
    </reaction>
</comment>
<comment type="caution">
    <text evidence="8">The sequence shown here is derived from an EMBL/GenBank/DDBJ whole genome shotgun (WGS) entry which is preliminary data.</text>
</comment>
<evidence type="ECO:0000313" key="9">
    <source>
        <dbReference type="Proteomes" id="UP000075635"/>
    </source>
</evidence>
<dbReference type="EMBL" id="JEMB01000764">
    <property type="protein sequence ID" value="KYF94072.1"/>
    <property type="molecule type" value="Genomic_DNA"/>
</dbReference>
<feature type="region of interest" description="Disordered" evidence="6">
    <location>
        <begin position="505"/>
        <end position="545"/>
    </location>
</feature>
<feature type="compositionally biased region" description="Basic and acidic residues" evidence="6">
    <location>
        <begin position="505"/>
        <end position="514"/>
    </location>
</feature>
<dbReference type="SUPFAM" id="SSF53335">
    <property type="entry name" value="S-adenosyl-L-methionine-dependent methyltransferases"/>
    <property type="match status" value="1"/>
</dbReference>
<dbReference type="InterPro" id="IPR002052">
    <property type="entry name" value="DNA_methylase_N6_adenine_CS"/>
</dbReference>
<evidence type="ECO:0000259" key="7">
    <source>
        <dbReference type="Pfam" id="PF07669"/>
    </source>
</evidence>
<evidence type="ECO:0000256" key="4">
    <source>
        <dbReference type="ARBA" id="ARBA00022691"/>
    </source>
</evidence>
<organism evidence="8 9">
    <name type="scientific">Sorangium cellulosum</name>
    <name type="common">Polyangium cellulosum</name>
    <dbReference type="NCBI Taxonomy" id="56"/>
    <lineage>
        <taxon>Bacteria</taxon>
        <taxon>Pseudomonadati</taxon>
        <taxon>Myxococcota</taxon>
        <taxon>Polyangia</taxon>
        <taxon>Polyangiales</taxon>
        <taxon>Polyangiaceae</taxon>
        <taxon>Sorangium</taxon>
    </lineage>
</organism>
<keyword evidence="3" id="KW-0808">Transferase</keyword>
<feature type="domain" description="Type II methyltransferase M.TaqI-like" evidence="7">
    <location>
        <begin position="767"/>
        <end position="1039"/>
    </location>
</feature>
<evidence type="ECO:0000256" key="6">
    <source>
        <dbReference type="SAM" id="MobiDB-lite"/>
    </source>
</evidence>
<dbReference type="InterPro" id="IPR050953">
    <property type="entry name" value="N4_N6_ade-DNA_methylase"/>
</dbReference>
<keyword evidence="4" id="KW-0949">S-adenosyl-L-methionine</keyword>
<dbReference type="InterPro" id="IPR029063">
    <property type="entry name" value="SAM-dependent_MTases_sf"/>
</dbReference>
<name>A0A150SNP9_SORCE</name>
<dbReference type="PANTHER" id="PTHR33841:SF1">
    <property type="entry name" value="DNA METHYLTRANSFERASE A"/>
    <property type="match status" value="1"/>
</dbReference>
<evidence type="ECO:0000256" key="3">
    <source>
        <dbReference type="ARBA" id="ARBA00022679"/>
    </source>
</evidence>
<accession>A0A150SNP9</accession>
<protein>
    <recommendedName>
        <fullName evidence="1">site-specific DNA-methyltransferase (adenine-specific)</fullName>
        <ecNumber evidence="1">2.1.1.72</ecNumber>
    </recommendedName>
</protein>
<dbReference type="GO" id="GO:0032259">
    <property type="term" value="P:methylation"/>
    <property type="evidence" value="ECO:0007669"/>
    <property type="project" value="UniProtKB-KW"/>
</dbReference>
<dbReference type="EC" id="2.1.1.72" evidence="1"/>
<proteinExistence type="predicted"/>
<evidence type="ECO:0000256" key="1">
    <source>
        <dbReference type="ARBA" id="ARBA00011900"/>
    </source>
</evidence>
<dbReference type="GO" id="GO:0006304">
    <property type="term" value="P:DNA modification"/>
    <property type="evidence" value="ECO:0007669"/>
    <property type="project" value="InterPro"/>
</dbReference>
<dbReference type="PANTHER" id="PTHR33841">
    <property type="entry name" value="DNA METHYLTRANSFERASE YEEA-RELATED"/>
    <property type="match status" value="1"/>
</dbReference>
<evidence type="ECO:0000256" key="2">
    <source>
        <dbReference type="ARBA" id="ARBA00022603"/>
    </source>
</evidence>
<feature type="compositionally biased region" description="Acidic residues" evidence="6">
    <location>
        <begin position="515"/>
        <end position="544"/>
    </location>
</feature>
<dbReference type="InterPro" id="IPR011639">
    <property type="entry name" value="MethylTrfase_TaqI-like_dom"/>
</dbReference>
<keyword evidence="2" id="KW-0489">Methyltransferase</keyword>
<gene>
    <name evidence="8" type="ORF">BE17_53450</name>
</gene>
<dbReference type="Proteomes" id="UP000075635">
    <property type="component" value="Unassembled WGS sequence"/>
</dbReference>
<dbReference type="Gene3D" id="3.40.50.150">
    <property type="entry name" value="Vaccinia Virus protein VP39"/>
    <property type="match status" value="2"/>
</dbReference>
<sequence length="1731" mass="193194">MNDALFTDPAPRRASSTPAEEPYAWWASLNHGGLLVAPSKLAEHFPPRLEPLPAAMGERLRRDLTRLHEGGDERLAAFLDTVLEDLLGLHKARFKKGSEVDKTWSQPAVTGEILRPRRVWLGPNGAVLPVFVDTTVGRLGVGRGKRPVSRVVEWLRRIGQDAAFKTAGLAPPRVALLAGTRQLRLIHAGTDYDAFCEWDTALWFSGGAPGPQVQALRALLSAEALTPPAEGKLSKLVEAIQASRQGQAELSSALGERVRQAVELLIRESAPVLELIDAGEHADPAEPGRVARRSIYVAATRLVMRCVVILFAEARELLPRSNAVYEGSYGLEGLRAQLDRMAGGRAAERLRHSHGAWPRLVSLFRLVYHGSGHEALPVPRYGGGLFTPGDAGSPDPVLRALAAFESAKNEPTDHAVHGVLELLCKSRVRVRQGRASKWVEAPVDFSDLSSEYLGILYEGLLDFELRRAPAEDAMVFLNLGAQPALPLQRLDRMKNEELGQLLDKLKKSGEKVEADGEDEGEDAGAEAEDAEPEGDAGGEAEEGAEAPAADALEDLGGDDRARVVREMAQTWAERAVKAAKLVKYPKKDTDPRVREQWNRDVEATARALVQRLILPGGWFLVRWGGTRKGSGTFYTRPQLAGPIVRRALQPLAYAPVREEKDEATGLVTVTEWAPRKPEEILALKVCDPAMGSGSFLISALRYLTEALVESLHHHGRLEERAEQTICRLADGLPADHPSHETLPVPKDHPDFDDKLRARLKRYVVERCLYGVDLDPLAVELARTALWVETMDWQLPFGFLDHKLKCGNSLVGCWFDQFQDYPIMAWEREGGDKGHVQFVHHYREVVVTKGKDKGKTQRLGDKWTAAIKERRDEVIKPELASWLMQRDPEQVAMWNAEGKDADALHAEALAVFERLHALPVHDAEGREAIYKAKFAGNGPIQRLKAAFDTWCALWFWPSDELETAPTPKDFLNLSEGARAIVARLAEQQRFFHWELEFPDVFTGPKTGFHAVVGNPPWEIQKPNAKEFFANLDPLYRTYGKEEAQSKQQTLFASTTDTESKWIIYCGNFKALNNWIEHTASPIKTQEHSGNSGQQTETRAPFTRKHAVRANTRGYTDERHPFQYQGSADSNTYKLFLEIAWASLREGGILGLLVPAGLYTDNGSQALRRIFFDHSEWSHLYSFQNERHAFEHIHHAFKAAAIQVRKGLRTRCLLTRFRLGPGNSPSVIELESDIANTTNYVPISTELLERFSPQFGPLVEVYDKRQFRILNNLYDRNPLFGTPAPTGWGIRYSREFHMGDDAGRFRPIEWFERRGFVETEIGYYSSPHEGIAFPFVEGRSVDHHRCFSLRWVSGKGRGAVWRDNPFNTRSTGTQYLMPVTEFAQSVQFRRGHKVGFMDVTAATNTRTVVAALLPSVPTGDSVKTGLINGGLLLNDALALCAIANSFVFDDTVRVRMGGVHLSEFIISRIPLPPHGTFPEAACGSVLSLNGIHAFFAPAWLSLVPPSSRLVPWKRLWAVTPHERLRLRAILDAAVAELYGLDLDDFAWILRDCDHPVARVCDKPFSRTLDPKGFWRVDKEQDPELRHPVLSLVAFHELKRIGLDAFLALNDGDGWSLPETLRLADYGLGHDARAKEPQPVAARLGDRFLPWQLEQGVEESWEECRRHAELIEKILGPAVKETAPTATTGQTPPVDKPYEFNTQGQAVLFAAEPVQRDLFGSIVEPTARRGKKKR</sequence>
<evidence type="ECO:0000313" key="8">
    <source>
        <dbReference type="EMBL" id="KYF94072.1"/>
    </source>
</evidence>
<evidence type="ECO:0000256" key="5">
    <source>
        <dbReference type="ARBA" id="ARBA00047942"/>
    </source>
</evidence>
<dbReference type="Pfam" id="PF07669">
    <property type="entry name" value="Eco57I"/>
    <property type="match status" value="1"/>
</dbReference>
<reference evidence="8 9" key="1">
    <citation type="submission" date="2014-02" db="EMBL/GenBank/DDBJ databases">
        <title>The small core and large imbalanced accessory genome model reveals a collaborative survival strategy of Sorangium cellulosum strains in nature.</title>
        <authorList>
            <person name="Han K."/>
            <person name="Peng R."/>
            <person name="Blom J."/>
            <person name="Li Y.-Z."/>
        </authorList>
    </citation>
    <scope>NUCLEOTIDE SEQUENCE [LARGE SCALE GENOMIC DNA]</scope>
    <source>
        <strain evidence="8 9">So0011-07</strain>
    </source>
</reference>
<dbReference type="PRINTS" id="PR00507">
    <property type="entry name" value="N12N6MTFRASE"/>
</dbReference>
<dbReference type="GO" id="GO:0009007">
    <property type="term" value="F:site-specific DNA-methyltransferase (adenine-specific) activity"/>
    <property type="evidence" value="ECO:0007669"/>
    <property type="project" value="UniProtKB-EC"/>
</dbReference>